<dbReference type="EMBL" id="UHAP01000001">
    <property type="protein sequence ID" value="SUK44343.1"/>
    <property type="molecule type" value="Genomic_DNA"/>
</dbReference>
<organism evidence="1 2">
    <name type="scientific">Staphylococcus aureus</name>
    <dbReference type="NCBI Taxonomy" id="1280"/>
    <lineage>
        <taxon>Bacteria</taxon>
        <taxon>Bacillati</taxon>
        <taxon>Bacillota</taxon>
        <taxon>Bacilli</taxon>
        <taxon>Bacillales</taxon>
        <taxon>Staphylococcaceae</taxon>
        <taxon>Staphylococcus</taxon>
    </lineage>
</organism>
<name>A0A380DRG6_STAAU</name>
<evidence type="ECO:0000313" key="2">
    <source>
        <dbReference type="Proteomes" id="UP000255091"/>
    </source>
</evidence>
<reference evidence="1 2" key="1">
    <citation type="submission" date="2018-06" db="EMBL/GenBank/DDBJ databases">
        <authorList>
            <consortium name="Pathogen Informatics"/>
            <person name="Doyle S."/>
        </authorList>
    </citation>
    <scope>NUCLEOTIDE SEQUENCE [LARGE SCALE GENOMIC DNA]</scope>
    <source>
        <strain evidence="1 2">NCTC6133</strain>
    </source>
</reference>
<proteinExistence type="predicted"/>
<dbReference type="Proteomes" id="UP000255091">
    <property type="component" value="Unassembled WGS sequence"/>
</dbReference>
<gene>
    <name evidence="1" type="ORF">NCTC6133_01640</name>
</gene>
<evidence type="ECO:0000313" key="1">
    <source>
        <dbReference type="EMBL" id="SUK44343.1"/>
    </source>
</evidence>
<accession>A0A380DRG6</accession>
<protein>
    <submittedName>
        <fullName evidence="1">Putative phage terminase, large subunit</fullName>
    </submittedName>
</protein>
<sequence>MYKLDILRPLLEAEGFEVYGIRRPSSIHGLLAPRVESLFANNNLYWGINPLMNWYTFNVFKKVTKDGSIQYLKKDEHRRKTDGFQALIHALYKASEILTDDIDFFLDEIEFTNY</sequence>
<dbReference type="AlphaFoldDB" id="A0A380DRG6"/>